<sequence>MSRLPKLVIAGLKPKYPIIQGGMGAKVSLHRLAAAVANAGGMGVISAVLLQEKDRTKEPKKICKGKNLEELGMKPYLYATELAEEIEKAKELAPNGLIGVNIMYALTHFCELLLTAIDAGADFIIQGAGFGKDVFKICKTFDIPLIEIVSTPKGAALSERLGASAIIVESVEAGGHLGTDKGLWEILPDIVKAVKKIPVIAAGGIFDGKDMAKAFEMGAKGVQIATRFIATHECDADQNFKEYIINAKPEDSIFIKSPVGMPAHAVRNPFTERLEKEGKIPHGCHYNCLKTCAKAESIYCIADALLASAAGDVVNGLVFSGSNVGKVNRMYHVDELIQELINECEKELERKNLNFRRE</sequence>
<organism evidence="4 5">
    <name type="scientific">Desulfurobacterium indicum</name>
    <dbReference type="NCBI Taxonomy" id="1914305"/>
    <lineage>
        <taxon>Bacteria</taxon>
        <taxon>Pseudomonadati</taxon>
        <taxon>Aquificota</taxon>
        <taxon>Aquificia</taxon>
        <taxon>Desulfurobacteriales</taxon>
        <taxon>Desulfurobacteriaceae</taxon>
        <taxon>Desulfurobacterium</taxon>
    </lineage>
</organism>
<gene>
    <name evidence="4" type="ORF">BLW93_06970</name>
</gene>
<dbReference type="Pfam" id="PF03060">
    <property type="entry name" value="NMO"/>
    <property type="match status" value="1"/>
</dbReference>
<keyword evidence="2" id="KW-0288">FMN</keyword>
<evidence type="ECO:0000313" key="4">
    <source>
        <dbReference type="EMBL" id="OMH40097.1"/>
    </source>
</evidence>
<keyword evidence="5" id="KW-1185">Reference proteome</keyword>
<dbReference type="InterPro" id="IPR004136">
    <property type="entry name" value="NMO"/>
</dbReference>
<dbReference type="OrthoDB" id="9778912at2"/>
<protein>
    <submittedName>
        <fullName evidence="4">2-nitropropane dioxygenase</fullName>
    </submittedName>
</protein>
<evidence type="ECO:0000256" key="3">
    <source>
        <dbReference type="ARBA" id="ARBA00023002"/>
    </source>
</evidence>
<dbReference type="EMBL" id="MOEN01000028">
    <property type="protein sequence ID" value="OMH40097.1"/>
    <property type="molecule type" value="Genomic_DNA"/>
</dbReference>
<evidence type="ECO:0000256" key="2">
    <source>
        <dbReference type="ARBA" id="ARBA00022643"/>
    </source>
</evidence>
<dbReference type="AlphaFoldDB" id="A0A1R1MJW4"/>
<dbReference type="SUPFAM" id="SSF51412">
    <property type="entry name" value="Inosine monophosphate dehydrogenase (IMPDH)"/>
    <property type="match status" value="1"/>
</dbReference>
<dbReference type="STRING" id="1914305.BLW93_06970"/>
<dbReference type="GO" id="GO:0051213">
    <property type="term" value="F:dioxygenase activity"/>
    <property type="evidence" value="ECO:0007669"/>
    <property type="project" value="UniProtKB-KW"/>
</dbReference>
<evidence type="ECO:0000313" key="5">
    <source>
        <dbReference type="Proteomes" id="UP000187408"/>
    </source>
</evidence>
<evidence type="ECO:0000256" key="1">
    <source>
        <dbReference type="ARBA" id="ARBA00022630"/>
    </source>
</evidence>
<reference evidence="4 5" key="1">
    <citation type="submission" date="2016-10" db="EMBL/GenBank/DDBJ databases">
        <title>Genome sequence of a sulfur-reducing bacterium Desulfurobacterium indicum K6013.</title>
        <authorList>
            <person name="Cao J."/>
            <person name="Shao Z."/>
            <person name="Alain K."/>
            <person name="Jebbar M."/>
        </authorList>
    </citation>
    <scope>NUCLEOTIDE SEQUENCE [LARGE SCALE GENOMIC DNA]</scope>
    <source>
        <strain evidence="4 5">K6013</strain>
    </source>
</reference>
<accession>A0A1R1MJW4</accession>
<dbReference type="CDD" id="cd04730">
    <property type="entry name" value="NPD_like"/>
    <property type="match status" value="1"/>
</dbReference>
<dbReference type="GO" id="GO:0018580">
    <property type="term" value="F:nitronate monooxygenase activity"/>
    <property type="evidence" value="ECO:0007669"/>
    <property type="project" value="InterPro"/>
</dbReference>
<dbReference type="InterPro" id="IPR013785">
    <property type="entry name" value="Aldolase_TIM"/>
</dbReference>
<proteinExistence type="predicted"/>
<dbReference type="RefSeq" id="WP_076713379.1">
    <property type="nucleotide sequence ID" value="NZ_MOEN01000028.1"/>
</dbReference>
<keyword evidence="1" id="KW-0285">Flavoprotein</keyword>
<name>A0A1R1MJW4_9BACT</name>
<dbReference type="Proteomes" id="UP000187408">
    <property type="component" value="Unassembled WGS sequence"/>
</dbReference>
<dbReference type="Gene3D" id="3.20.20.70">
    <property type="entry name" value="Aldolase class I"/>
    <property type="match status" value="1"/>
</dbReference>
<dbReference type="PANTHER" id="PTHR32332">
    <property type="entry name" value="2-NITROPROPANE DIOXYGENASE"/>
    <property type="match status" value="1"/>
</dbReference>
<keyword evidence="4" id="KW-0223">Dioxygenase</keyword>
<comment type="caution">
    <text evidence="4">The sequence shown here is derived from an EMBL/GenBank/DDBJ whole genome shotgun (WGS) entry which is preliminary data.</text>
</comment>
<dbReference type="PANTHER" id="PTHR32332:SF18">
    <property type="entry name" value="2-NITROPROPANE DIOXYGENASE"/>
    <property type="match status" value="1"/>
</dbReference>
<keyword evidence="3" id="KW-0560">Oxidoreductase</keyword>